<dbReference type="NCBIfam" id="TIGR01263">
    <property type="entry name" value="4HPPD"/>
    <property type="match status" value="1"/>
</dbReference>
<keyword evidence="4 10" id="KW-0479">Metal-binding</keyword>
<comment type="caution">
    <text evidence="12">The sequence shown here is derived from an EMBL/GenBank/DDBJ whole genome shotgun (WGS) entry which is preliminary data.</text>
</comment>
<dbReference type="GO" id="GO:0046872">
    <property type="term" value="F:metal ion binding"/>
    <property type="evidence" value="ECO:0007669"/>
    <property type="project" value="UniProtKB-KW"/>
</dbReference>
<comment type="pathway">
    <text evidence="1">Amino-acid degradation; L-phenylalanine degradation; acetoacetate and fumarate from L-phenylalanine: step 3/6.</text>
</comment>
<keyword evidence="8" id="KW-0585">Phenylalanine catabolism</keyword>
<name>A0A9N9FYH2_9GLOM</name>
<dbReference type="GO" id="GO:0006559">
    <property type="term" value="P:L-phenylalanine catabolic process"/>
    <property type="evidence" value="ECO:0007669"/>
    <property type="project" value="UniProtKB-KW"/>
</dbReference>
<keyword evidence="7 10" id="KW-0408">Iron</keyword>
<keyword evidence="13" id="KW-1185">Reference proteome</keyword>
<dbReference type="Gene3D" id="3.10.180.10">
    <property type="entry name" value="2,3-Dihydroxybiphenyl 1,2-Dioxygenase, domain 1"/>
    <property type="match status" value="2"/>
</dbReference>
<evidence type="ECO:0000313" key="12">
    <source>
        <dbReference type="EMBL" id="CAG8564847.1"/>
    </source>
</evidence>
<dbReference type="GO" id="GO:0006572">
    <property type="term" value="P:L-tyrosine catabolic process"/>
    <property type="evidence" value="ECO:0007669"/>
    <property type="project" value="UniProtKB-KW"/>
</dbReference>
<keyword evidence="6" id="KW-0828">Tyrosine catabolism</keyword>
<dbReference type="PIRSF" id="PIRSF009283">
    <property type="entry name" value="HPP_dOase"/>
    <property type="match status" value="1"/>
</dbReference>
<dbReference type="SUPFAM" id="SSF54593">
    <property type="entry name" value="Glyoxalase/Bleomycin resistance protein/Dihydroxybiphenyl dioxygenase"/>
    <property type="match status" value="1"/>
</dbReference>
<evidence type="ECO:0000256" key="6">
    <source>
        <dbReference type="ARBA" id="ARBA00022878"/>
    </source>
</evidence>
<evidence type="ECO:0000256" key="3">
    <source>
        <dbReference type="ARBA" id="ARBA00013222"/>
    </source>
</evidence>
<dbReference type="CDD" id="cd08342">
    <property type="entry name" value="HPPD_N_like"/>
    <property type="match status" value="1"/>
</dbReference>
<dbReference type="CDD" id="cd07250">
    <property type="entry name" value="HPPD_C_like"/>
    <property type="match status" value="1"/>
</dbReference>
<comment type="similarity">
    <text evidence="2 9">Belongs to the 4HPPD family.</text>
</comment>
<proteinExistence type="inferred from homology"/>
<evidence type="ECO:0000259" key="11">
    <source>
        <dbReference type="PROSITE" id="PS51819"/>
    </source>
</evidence>
<feature type="binding site" evidence="10">
    <location>
        <position position="269"/>
    </location>
    <ligand>
        <name>Fe cation</name>
        <dbReference type="ChEBI" id="CHEBI:24875"/>
    </ligand>
</feature>
<dbReference type="Proteomes" id="UP000789572">
    <property type="component" value="Unassembled WGS sequence"/>
</dbReference>
<feature type="domain" description="VOC" evidence="11">
    <location>
        <begin position="173"/>
        <end position="341"/>
    </location>
</feature>
<protein>
    <recommendedName>
        <fullName evidence="3 9">4-hydroxyphenylpyruvate dioxygenase</fullName>
    </recommendedName>
</protein>
<dbReference type="InterPro" id="IPR029068">
    <property type="entry name" value="Glyas_Bleomycin-R_OHBP_Dase"/>
</dbReference>
<evidence type="ECO:0000256" key="8">
    <source>
        <dbReference type="ARBA" id="ARBA00023232"/>
    </source>
</evidence>
<dbReference type="Pfam" id="PF14696">
    <property type="entry name" value="Glyoxalase_5"/>
    <property type="match status" value="1"/>
</dbReference>
<feature type="domain" description="VOC" evidence="11">
    <location>
        <begin position="11"/>
        <end position="142"/>
    </location>
</feature>
<evidence type="ECO:0000256" key="4">
    <source>
        <dbReference type="ARBA" id="ARBA00022723"/>
    </source>
</evidence>
<dbReference type="PANTHER" id="PTHR11959:SF1">
    <property type="entry name" value="4-HYDROXYPHENYLPYRUVATE DIOXYGENASE"/>
    <property type="match status" value="1"/>
</dbReference>
<evidence type="ECO:0000313" key="13">
    <source>
        <dbReference type="Proteomes" id="UP000789572"/>
    </source>
</evidence>
<dbReference type="PANTHER" id="PTHR11959">
    <property type="entry name" value="4-HYDROXYPHENYLPYRUVATE DIOXYGENASE"/>
    <property type="match status" value="1"/>
</dbReference>
<sequence length="384" mass="43833">MSTKELGTYESFDHVVFWVGNAKQAASYYTTRLGFRHICYRGLETGQRDIVSHVVRQGKITFVFQSALSPNDKVLGPHLVTHGDGVRDVAFTVDDCRAVFRQALKRGATPIKEPWEEKDENGAVVMATVATYGDTVHTFIERKAYKGVFLPGYEVIKGKDPLEDSLPNVGLMYLDHVVGNQPDDEMTKRNHDRLKQYYFLFRYEKVFGFHRFWSVDDKQIHTQYSSLRSIVMASNNEFIKMPVNEPASGSRKSQIQEYVDYYGGAGVQHIALRTDNIVTAIINLRARGLEFLDVPSSYYESLREKLKSASIKVTEDVGILEKLKILVDYDDEGYLLQIFTKPLQDRPTFFVEVIQRKNHQGFGAGNFKALFEAIERDQEARGNL</sequence>
<feature type="binding site" evidence="10">
    <location>
        <position position="176"/>
    </location>
    <ligand>
        <name>Fe cation</name>
        <dbReference type="ChEBI" id="CHEBI:24875"/>
    </ligand>
</feature>
<evidence type="ECO:0000256" key="10">
    <source>
        <dbReference type="PIRSR" id="PIRSR009283-1"/>
    </source>
</evidence>
<dbReference type="EMBL" id="CAJVPJ010000912">
    <property type="protein sequence ID" value="CAG8564847.1"/>
    <property type="molecule type" value="Genomic_DNA"/>
</dbReference>
<dbReference type="Pfam" id="PF00903">
    <property type="entry name" value="Glyoxalase"/>
    <property type="match status" value="1"/>
</dbReference>
<dbReference type="PROSITE" id="PS51819">
    <property type="entry name" value="VOC"/>
    <property type="match status" value="2"/>
</dbReference>
<evidence type="ECO:0000256" key="5">
    <source>
        <dbReference type="ARBA" id="ARBA00022737"/>
    </source>
</evidence>
<organism evidence="12 13">
    <name type="scientific">Paraglomus occultum</name>
    <dbReference type="NCBI Taxonomy" id="144539"/>
    <lineage>
        <taxon>Eukaryota</taxon>
        <taxon>Fungi</taxon>
        <taxon>Fungi incertae sedis</taxon>
        <taxon>Mucoromycota</taxon>
        <taxon>Glomeromycotina</taxon>
        <taxon>Glomeromycetes</taxon>
        <taxon>Paraglomerales</taxon>
        <taxon>Paraglomeraceae</taxon>
        <taxon>Paraglomus</taxon>
    </lineage>
</organism>
<reference evidence="12" key="1">
    <citation type="submission" date="2021-06" db="EMBL/GenBank/DDBJ databases">
        <authorList>
            <person name="Kallberg Y."/>
            <person name="Tangrot J."/>
            <person name="Rosling A."/>
        </authorList>
    </citation>
    <scope>NUCLEOTIDE SEQUENCE</scope>
    <source>
        <strain evidence="12">IA702</strain>
    </source>
</reference>
<evidence type="ECO:0000256" key="7">
    <source>
        <dbReference type="ARBA" id="ARBA00023004"/>
    </source>
</evidence>
<evidence type="ECO:0000256" key="9">
    <source>
        <dbReference type="PIRNR" id="PIRNR009283"/>
    </source>
</evidence>
<gene>
    <name evidence="12" type="ORF">POCULU_LOCUS5692</name>
</gene>
<keyword evidence="5" id="KW-0677">Repeat</keyword>
<dbReference type="InterPro" id="IPR037523">
    <property type="entry name" value="VOC_core"/>
</dbReference>
<dbReference type="GO" id="GO:0003868">
    <property type="term" value="F:4-hydroxyphenylpyruvate dioxygenase activity"/>
    <property type="evidence" value="ECO:0007669"/>
    <property type="project" value="InterPro"/>
</dbReference>
<dbReference type="AlphaFoldDB" id="A0A9N9FYH2"/>
<evidence type="ECO:0000256" key="2">
    <source>
        <dbReference type="ARBA" id="ARBA00005877"/>
    </source>
</evidence>
<dbReference type="InterPro" id="IPR041735">
    <property type="entry name" value="4OHPhenylPyrv_dOase_C"/>
</dbReference>
<accession>A0A9N9FYH2</accession>
<dbReference type="OrthoDB" id="414569at2759"/>
<comment type="cofactor">
    <cofactor evidence="10">
        <name>Fe cation</name>
        <dbReference type="ChEBI" id="CHEBI:24875"/>
    </cofactor>
    <text evidence="10">Binds 1 Fe cation per subunit.</text>
</comment>
<evidence type="ECO:0000256" key="1">
    <source>
        <dbReference type="ARBA" id="ARBA00005162"/>
    </source>
</evidence>
<dbReference type="InterPro" id="IPR004360">
    <property type="entry name" value="Glyas_Fos-R_dOase_dom"/>
</dbReference>
<dbReference type="InterPro" id="IPR005956">
    <property type="entry name" value="4OHPhenylPyrv_dOase"/>
</dbReference>
<feature type="binding site" evidence="10">
    <location>
        <position position="352"/>
    </location>
    <ligand>
        <name>Fe cation</name>
        <dbReference type="ChEBI" id="CHEBI:24875"/>
    </ligand>
</feature>
<dbReference type="FunFam" id="3.10.180.10:FF:000001">
    <property type="entry name" value="4-hydroxyphenylpyruvate dioxygenase"/>
    <property type="match status" value="1"/>
</dbReference>
<dbReference type="InterPro" id="IPR041736">
    <property type="entry name" value="4OHPhenylPyrv_dOase_N"/>
</dbReference>